<feature type="transmembrane region" description="Helical" evidence="1">
    <location>
        <begin position="178"/>
        <end position="198"/>
    </location>
</feature>
<keyword evidence="3" id="KW-1185">Reference proteome</keyword>
<dbReference type="AlphaFoldDB" id="A0A073K3X8"/>
<evidence type="ECO:0008006" key="4">
    <source>
        <dbReference type="Google" id="ProtNLM"/>
    </source>
</evidence>
<proteinExistence type="predicted"/>
<feature type="transmembrane region" description="Helical" evidence="1">
    <location>
        <begin position="118"/>
        <end position="137"/>
    </location>
</feature>
<gene>
    <name evidence="2" type="ORF">BAMA_00095</name>
</gene>
<sequence length="231" mass="26675">MENKVQSRWNGLVILAISAIVGAIGGYGFAAGYKKSPLLTVLIASGAFAIFFLYRFWKVTSKLKNVRDEEESIQGRKLGGFLIYLRASEIIISTWFAYTIIATWRMYTNGGDITFELIHMGLSFTCLLIVIWFGFYAKKQYNTLYPDQRVTYSQSLEMWAHNADEGQKHLVHEAGYKAYQFTNITFAFAWFAAIIYTFLTEINFILLGSISLMYILHIGKYMYELHKRMIY</sequence>
<comment type="caution">
    <text evidence="2">The sequence shown here is derived from an EMBL/GenBank/DDBJ whole genome shotgun (WGS) entry which is preliminary data.</text>
</comment>
<dbReference type="Proteomes" id="UP000027822">
    <property type="component" value="Unassembled WGS sequence"/>
</dbReference>
<feature type="transmembrane region" description="Helical" evidence="1">
    <location>
        <begin position="38"/>
        <end position="57"/>
    </location>
</feature>
<dbReference type="STRING" id="574376.BAMA_00095"/>
<evidence type="ECO:0000313" key="3">
    <source>
        <dbReference type="Proteomes" id="UP000027822"/>
    </source>
</evidence>
<reference evidence="2 3" key="1">
    <citation type="submission" date="2014-06" db="EMBL/GenBank/DDBJ databases">
        <title>Draft genome sequence of Bacillus manliponensis JCM 15802 (MCCC 1A00708).</title>
        <authorList>
            <person name="Lai Q."/>
            <person name="Liu Y."/>
            <person name="Shao Z."/>
        </authorList>
    </citation>
    <scope>NUCLEOTIDE SEQUENCE [LARGE SCALE GENOMIC DNA]</scope>
    <source>
        <strain evidence="2 3">JCM 15802</strain>
    </source>
</reference>
<protein>
    <recommendedName>
        <fullName evidence="4">DUF3169 domain-containing protein</fullName>
    </recommendedName>
</protein>
<dbReference type="eggNOG" id="ENOG5033129">
    <property type="taxonomic scope" value="Bacteria"/>
</dbReference>
<dbReference type="EMBL" id="JOTN01000001">
    <property type="protein sequence ID" value="KEK21210.1"/>
    <property type="molecule type" value="Genomic_DNA"/>
</dbReference>
<accession>A0A073K3X8</accession>
<feature type="transmembrane region" description="Helical" evidence="1">
    <location>
        <begin position="12"/>
        <end position="32"/>
    </location>
</feature>
<evidence type="ECO:0000256" key="1">
    <source>
        <dbReference type="SAM" id="Phobius"/>
    </source>
</evidence>
<keyword evidence="1" id="KW-1133">Transmembrane helix</keyword>
<dbReference type="RefSeq" id="WP_034634832.1">
    <property type="nucleotide sequence ID" value="NZ_CBCSJC010000002.1"/>
</dbReference>
<name>A0A073K3X8_9BACI</name>
<evidence type="ECO:0000313" key="2">
    <source>
        <dbReference type="EMBL" id="KEK21210.1"/>
    </source>
</evidence>
<dbReference type="OrthoDB" id="2901621at2"/>
<feature type="transmembrane region" description="Helical" evidence="1">
    <location>
        <begin position="78"/>
        <end position="98"/>
    </location>
</feature>
<keyword evidence="1" id="KW-0472">Membrane</keyword>
<organism evidence="2 3">
    <name type="scientific">Bacillus manliponensis</name>
    <dbReference type="NCBI Taxonomy" id="574376"/>
    <lineage>
        <taxon>Bacteria</taxon>
        <taxon>Bacillati</taxon>
        <taxon>Bacillota</taxon>
        <taxon>Bacilli</taxon>
        <taxon>Bacillales</taxon>
        <taxon>Bacillaceae</taxon>
        <taxon>Bacillus</taxon>
        <taxon>Bacillus cereus group</taxon>
    </lineage>
</organism>
<keyword evidence="1" id="KW-0812">Transmembrane</keyword>